<dbReference type="InterPro" id="IPR015421">
    <property type="entry name" value="PyrdxlP-dep_Trfase_major"/>
</dbReference>
<dbReference type="NCBIfam" id="TIGR03301">
    <property type="entry name" value="PhnW-AepZ"/>
    <property type="match status" value="1"/>
</dbReference>
<dbReference type="PANTHER" id="PTHR42778">
    <property type="entry name" value="2-AMINOETHYLPHOSPHONATE--PYRUVATE TRANSAMINASE"/>
    <property type="match status" value="1"/>
</dbReference>
<dbReference type="InterPro" id="IPR000192">
    <property type="entry name" value="Aminotrans_V_dom"/>
</dbReference>
<dbReference type="InterPro" id="IPR015422">
    <property type="entry name" value="PyrdxlP-dep_Trfase_small"/>
</dbReference>
<sequence length="364" mass="41370">MTQKYKLLTPGPLTTTDTVKQKMLEDRCTWDSDYKQLTQDIRHRLLKVAEVSEGNYTAVLQQGSGSFVVESVLQTVLGKDDHVLIISNGAYGNRMIDMAKAIGKRVTEMRIPYNTVPDFEKVEALIKQDQSLTHIAMVHCETTTGILNPLEPLSEIGKRHNVSLIIDAMSSFGGIPMNVEKLNIDYLISSANKCIQGVPGFGFVVAKQSKLEQTKGNANSIALDLFEQWKVMDRDGKWRFTSPTHVVAAFQEALIELEEEGGVATRYQRYSENNHYIIESLKKMNFQAYIDAEHQSPIITTFLYPDKDFDFEDFYQYMKEAGFVLYPGKLMDTPSFRVGNIGDLHHKDFVLLADNIQKYMKERN</sequence>
<evidence type="ECO:0000259" key="8">
    <source>
        <dbReference type="Pfam" id="PF00266"/>
    </source>
</evidence>
<evidence type="ECO:0000256" key="3">
    <source>
        <dbReference type="ARBA" id="ARBA00022679"/>
    </source>
</evidence>
<keyword evidence="4 7" id="KW-0663">Pyridoxal phosphate</keyword>
<comment type="similarity">
    <text evidence="7">Belongs to the class-V pyridoxal-phosphate-dependent aminotransferase family. PhnW subfamily.</text>
</comment>
<dbReference type="InterPro" id="IPR024169">
    <property type="entry name" value="SP_NH2Trfase/AEP_transaminase"/>
</dbReference>
<evidence type="ECO:0000256" key="4">
    <source>
        <dbReference type="ARBA" id="ARBA00022898"/>
    </source>
</evidence>
<reference evidence="9 10" key="1">
    <citation type="submission" date="2024-04" db="EMBL/GenBank/DDBJ databases">
        <title>Staphylococcus debuckii a clinical isolate.</title>
        <authorList>
            <person name="Magnan C."/>
            <person name="Plumet L."/>
            <person name="Morsli M."/>
            <person name="Molle V."/>
            <person name="Lavigne J.-P."/>
        </authorList>
    </citation>
    <scope>NUCLEOTIDE SEQUENCE [LARGE SCALE GENOMIC DNA]</scope>
    <source>
        <strain evidence="9 10">NSD001</strain>
    </source>
</reference>
<proteinExistence type="inferred from homology"/>
<evidence type="ECO:0000256" key="5">
    <source>
        <dbReference type="ARBA" id="ARBA00023317"/>
    </source>
</evidence>
<dbReference type="EC" id="2.6.1.37" evidence="7"/>
<evidence type="ECO:0000313" key="10">
    <source>
        <dbReference type="Proteomes" id="UP001380601"/>
    </source>
</evidence>
<keyword evidence="2 7" id="KW-0032">Aminotransferase</keyword>
<gene>
    <name evidence="7" type="primary">phnW</name>
    <name evidence="9" type="ORF">AADA34_03310</name>
</gene>
<comment type="caution">
    <text evidence="9">The sequence shown here is derived from an EMBL/GenBank/DDBJ whole genome shotgun (WGS) entry which is preliminary data.</text>
</comment>
<dbReference type="GO" id="GO:0047304">
    <property type="term" value="F:2-aminoethylphosphonate-pyruvate transaminase activity"/>
    <property type="evidence" value="ECO:0007669"/>
    <property type="project" value="UniProtKB-EC"/>
</dbReference>
<accession>A0ABU9EWA6</accession>
<feature type="modified residue" description="N6-(pyridoxal phosphate)lysine" evidence="7">
    <location>
        <position position="193"/>
    </location>
</feature>
<evidence type="ECO:0000256" key="7">
    <source>
        <dbReference type="HAMAP-Rule" id="MF_01376"/>
    </source>
</evidence>
<keyword evidence="10" id="KW-1185">Reference proteome</keyword>
<dbReference type="PANTHER" id="PTHR42778:SF1">
    <property type="entry name" value="2-AMINOETHYLPHOSPHONATE--PYRUVATE TRANSAMINASE"/>
    <property type="match status" value="1"/>
</dbReference>
<evidence type="ECO:0000256" key="2">
    <source>
        <dbReference type="ARBA" id="ARBA00022576"/>
    </source>
</evidence>
<keyword evidence="3 7" id="KW-0808">Transferase</keyword>
<name>A0ABU9EWA6_9STAP</name>
<dbReference type="SUPFAM" id="SSF53383">
    <property type="entry name" value="PLP-dependent transferases"/>
    <property type="match status" value="1"/>
</dbReference>
<dbReference type="Pfam" id="PF00266">
    <property type="entry name" value="Aminotran_5"/>
    <property type="match status" value="1"/>
</dbReference>
<dbReference type="HAMAP" id="MF_01376">
    <property type="entry name" value="PhnW_aminotrans_5"/>
    <property type="match status" value="1"/>
</dbReference>
<dbReference type="InterPro" id="IPR015424">
    <property type="entry name" value="PyrdxlP-dep_Trfase"/>
</dbReference>
<comment type="function">
    <text evidence="7">Involved in phosphonate degradation.</text>
</comment>
<dbReference type="NCBIfam" id="NF010006">
    <property type="entry name" value="PRK13479.1"/>
    <property type="match status" value="1"/>
</dbReference>
<dbReference type="InterPro" id="IPR012703">
    <property type="entry name" value="NH2EtPonate_pyrv_transaminase"/>
</dbReference>
<feature type="domain" description="Aminotransferase class V" evidence="8">
    <location>
        <begin position="63"/>
        <end position="335"/>
    </location>
</feature>
<dbReference type="Gene3D" id="3.90.1150.10">
    <property type="entry name" value="Aspartate Aminotransferase, domain 1"/>
    <property type="match status" value="1"/>
</dbReference>
<evidence type="ECO:0000256" key="6">
    <source>
        <dbReference type="ARBA" id="ARBA00049460"/>
    </source>
</evidence>
<dbReference type="RefSeq" id="WP_341611404.1">
    <property type="nucleotide sequence ID" value="NZ_JBBWSC010000002.1"/>
</dbReference>
<dbReference type="Gene3D" id="3.40.640.10">
    <property type="entry name" value="Type I PLP-dependent aspartate aminotransferase-like (Major domain)"/>
    <property type="match status" value="1"/>
</dbReference>
<evidence type="ECO:0000256" key="1">
    <source>
        <dbReference type="ARBA" id="ARBA00001933"/>
    </source>
</evidence>
<comment type="subunit">
    <text evidence="7">Homodimer.</text>
</comment>
<keyword evidence="5 7" id="KW-0670">Pyruvate</keyword>
<comment type="catalytic activity">
    <reaction evidence="6 7">
        <text>(2-aminoethyl)phosphonate + pyruvate = phosphonoacetaldehyde + L-alanine</text>
        <dbReference type="Rhea" id="RHEA:17021"/>
        <dbReference type="ChEBI" id="CHEBI:15361"/>
        <dbReference type="ChEBI" id="CHEBI:57418"/>
        <dbReference type="ChEBI" id="CHEBI:57972"/>
        <dbReference type="ChEBI" id="CHEBI:58383"/>
        <dbReference type="EC" id="2.6.1.37"/>
    </reaction>
</comment>
<comment type="cofactor">
    <cofactor evidence="1 7">
        <name>pyridoxal 5'-phosphate</name>
        <dbReference type="ChEBI" id="CHEBI:597326"/>
    </cofactor>
</comment>
<organism evidence="9 10">
    <name type="scientific">Staphylococcus debuckii</name>
    <dbReference type="NCBI Taxonomy" id="2044912"/>
    <lineage>
        <taxon>Bacteria</taxon>
        <taxon>Bacillati</taxon>
        <taxon>Bacillota</taxon>
        <taxon>Bacilli</taxon>
        <taxon>Bacillales</taxon>
        <taxon>Staphylococcaceae</taxon>
        <taxon>Staphylococcus</taxon>
    </lineage>
</organism>
<dbReference type="EMBL" id="JBBWSC010000002">
    <property type="protein sequence ID" value="MEL0537754.1"/>
    <property type="molecule type" value="Genomic_DNA"/>
</dbReference>
<protein>
    <recommendedName>
        <fullName evidence="7">2-aminoethylphosphonate--pyruvate transaminase</fullName>
        <ecNumber evidence="7">2.6.1.37</ecNumber>
    </recommendedName>
    <alternativeName>
        <fullName evidence="7">2-aminoethylphosphonate aminotransferase</fullName>
    </alternativeName>
    <alternativeName>
        <fullName evidence="7">AEP transaminase</fullName>
        <shortName evidence="7">AEPT</shortName>
    </alternativeName>
</protein>
<dbReference type="PIRSF" id="PIRSF000524">
    <property type="entry name" value="SPT"/>
    <property type="match status" value="1"/>
</dbReference>
<evidence type="ECO:0000313" key="9">
    <source>
        <dbReference type="EMBL" id="MEL0537754.1"/>
    </source>
</evidence>
<dbReference type="NCBIfam" id="TIGR02326">
    <property type="entry name" value="transamin_PhnW"/>
    <property type="match status" value="1"/>
</dbReference>
<dbReference type="Proteomes" id="UP001380601">
    <property type="component" value="Unassembled WGS sequence"/>
</dbReference>